<feature type="non-terminal residue" evidence="1">
    <location>
        <position position="220"/>
    </location>
</feature>
<comment type="caution">
    <text evidence="1">The sequence shown here is derived from an EMBL/GenBank/DDBJ whole genome shotgun (WGS) entry which is preliminary data.</text>
</comment>
<organism evidence="1">
    <name type="scientific">marine sediment metagenome</name>
    <dbReference type="NCBI Taxonomy" id="412755"/>
    <lineage>
        <taxon>unclassified sequences</taxon>
        <taxon>metagenomes</taxon>
        <taxon>ecological metagenomes</taxon>
    </lineage>
</organism>
<proteinExistence type="predicted"/>
<dbReference type="InterPro" id="IPR008930">
    <property type="entry name" value="Terpenoid_cyclase/PrenylTrfase"/>
</dbReference>
<dbReference type="EMBL" id="BARU01029657">
    <property type="protein sequence ID" value="GAH69422.1"/>
    <property type="molecule type" value="Genomic_DNA"/>
</dbReference>
<dbReference type="AlphaFoldDB" id="X1HIV6"/>
<reference evidence="1" key="1">
    <citation type="journal article" date="2014" name="Front. Microbiol.">
        <title>High frequency of phylogenetically diverse reductive dehalogenase-homologous genes in deep subseafloor sedimentary metagenomes.</title>
        <authorList>
            <person name="Kawai M."/>
            <person name="Futagami T."/>
            <person name="Toyoda A."/>
            <person name="Takaki Y."/>
            <person name="Nishi S."/>
            <person name="Hori S."/>
            <person name="Arai W."/>
            <person name="Tsubouchi T."/>
            <person name="Morono Y."/>
            <person name="Uchiyama I."/>
            <person name="Ito T."/>
            <person name="Fujiyama A."/>
            <person name="Inagaki F."/>
            <person name="Takami H."/>
        </authorList>
    </citation>
    <scope>NUCLEOTIDE SEQUENCE</scope>
    <source>
        <strain evidence="1">Expedition CK06-06</strain>
    </source>
</reference>
<protein>
    <submittedName>
        <fullName evidence="1">Uncharacterized protein</fullName>
    </submittedName>
</protein>
<dbReference type="SUPFAM" id="SSF48239">
    <property type="entry name" value="Terpenoid cyclases/Protein prenyltransferases"/>
    <property type="match status" value="1"/>
</dbReference>
<accession>X1HIV6</accession>
<name>X1HIV6_9ZZZZ</name>
<sequence length="220" mass="24505">MHDQIEWLLHSQEPWTRYRTLVDLLDQPETSKEVMGTRQVMLDHPQIRSLIESASSWPGYALKRHNDAKHPIYKISTLADFGLRVSDPGMKDIVTSVLAHQSPEGAFETSLFIPKAFGGTDQEQWAWILCDSPTLLYCLLAMGLGEEQAVERAVSHLTSLVEENGWRCTASPELGKFRGPGRRTDPCPIANVYALKALSEVPHLIDSPAAHLGTEVILGH</sequence>
<gene>
    <name evidence="1" type="ORF">S03H2_47139</name>
</gene>
<evidence type="ECO:0000313" key="1">
    <source>
        <dbReference type="EMBL" id="GAH69422.1"/>
    </source>
</evidence>